<dbReference type="AlphaFoldDB" id="A0A2P5DLF1"/>
<sequence>MKNIRKEAIEYMKRAAIVIKRLLRVLLQRMYVEEIDKEIEHMLMGAMRLNFNYYTKCLNPELAAGVGRHSTYQPSLSFSQTTPVGYMSDLKVIVGSMCHLSMVHL</sequence>
<dbReference type="STRING" id="3476.A0A2P5DLF1"/>
<proteinExistence type="predicted"/>
<reference evidence="2" key="1">
    <citation type="submission" date="2016-06" db="EMBL/GenBank/DDBJ databases">
        <title>Parallel loss of symbiosis genes in relatives of nitrogen-fixing non-legume Parasponia.</title>
        <authorList>
            <person name="Van Velzen R."/>
            <person name="Holmer R."/>
            <person name="Bu F."/>
            <person name="Rutten L."/>
            <person name="Van Zeijl A."/>
            <person name="Liu W."/>
            <person name="Santuari L."/>
            <person name="Cao Q."/>
            <person name="Sharma T."/>
            <person name="Shen D."/>
            <person name="Roswanjaya Y."/>
            <person name="Wardhani T."/>
            <person name="Kalhor M.S."/>
            <person name="Jansen J."/>
            <person name="Van den Hoogen J."/>
            <person name="Gungor B."/>
            <person name="Hartog M."/>
            <person name="Hontelez J."/>
            <person name="Verver J."/>
            <person name="Yang W.-C."/>
            <person name="Schijlen E."/>
            <person name="Repin R."/>
            <person name="Schilthuizen M."/>
            <person name="Schranz E."/>
            <person name="Heidstra R."/>
            <person name="Miyata K."/>
            <person name="Fedorova E."/>
            <person name="Kohlen W."/>
            <person name="Bisseling T."/>
            <person name="Smit S."/>
            <person name="Geurts R."/>
        </authorList>
    </citation>
    <scope>NUCLEOTIDE SEQUENCE [LARGE SCALE GENOMIC DNA]</scope>
    <source>
        <strain evidence="2">cv. WU1-14</strain>
    </source>
</reference>
<gene>
    <name evidence="1" type="ORF">PanWU01x14_053140</name>
</gene>
<name>A0A2P5DLF1_PARAD</name>
<keyword evidence="2" id="KW-1185">Reference proteome</keyword>
<dbReference type="InterPro" id="IPR027443">
    <property type="entry name" value="IPNS-like_sf"/>
</dbReference>
<dbReference type="OrthoDB" id="288590at2759"/>
<organism evidence="1 2">
    <name type="scientific">Parasponia andersonii</name>
    <name type="common">Sponia andersonii</name>
    <dbReference type="NCBI Taxonomy" id="3476"/>
    <lineage>
        <taxon>Eukaryota</taxon>
        <taxon>Viridiplantae</taxon>
        <taxon>Streptophyta</taxon>
        <taxon>Embryophyta</taxon>
        <taxon>Tracheophyta</taxon>
        <taxon>Spermatophyta</taxon>
        <taxon>Magnoliopsida</taxon>
        <taxon>eudicotyledons</taxon>
        <taxon>Gunneridae</taxon>
        <taxon>Pentapetalae</taxon>
        <taxon>rosids</taxon>
        <taxon>fabids</taxon>
        <taxon>Rosales</taxon>
        <taxon>Cannabaceae</taxon>
        <taxon>Parasponia</taxon>
    </lineage>
</organism>
<comment type="caution">
    <text evidence="1">The sequence shown here is derived from an EMBL/GenBank/DDBJ whole genome shotgun (WGS) entry which is preliminary data.</text>
</comment>
<dbReference type="Proteomes" id="UP000237105">
    <property type="component" value="Unassembled WGS sequence"/>
</dbReference>
<accession>A0A2P5DLF1</accession>
<protein>
    <submittedName>
        <fullName evidence="1">Isopenicillin N synthase-like</fullName>
    </submittedName>
</protein>
<dbReference type="Gene3D" id="2.60.120.330">
    <property type="entry name" value="B-lactam Antibiotic, Isopenicillin N Synthase, Chain"/>
    <property type="match status" value="1"/>
</dbReference>
<evidence type="ECO:0000313" key="2">
    <source>
        <dbReference type="Proteomes" id="UP000237105"/>
    </source>
</evidence>
<evidence type="ECO:0000313" key="1">
    <source>
        <dbReference type="EMBL" id="PON74104.1"/>
    </source>
</evidence>
<dbReference type="EMBL" id="JXTB01000030">
    <property type="protein sequence ID" value="PON74104.1"/>
    <property type="molecule type" value="Genomic_DNA"/>
</dbReference>